<reference evidence="3 4" key="1">
    <citation type="submission" date="2021-01" db="EMBL/GenBank/DDBJ databases">
        <title>Whole genome shotgun sequence of Actinoplanes couchii NBRC 106145.</title>
        <authorList>
            <person name="Komaki H."/>
            <person name="Tamura T."/>
        </authorList>
    </citation>
    <scope>NUCLEOTIDE SEQUENCE [LARGE SCALE GENOMIC DNA]</scope>
    <source>
        <strain evidence="3 4">NBRC 106145</strain>
    </source>
</reference>
<feature type="compositionally biased region" description="Low complexity" evidence="1">
    <location>
        <begin position="1"/>
        <end position="10"/>
    </location>
</feature>
<protein>
    <recommendedName>
        <fullName evidence="5">Integral membrane protein</fullName>
    </recommendedName>
</protein>
<evidence type="ECO:0000256" key="1">
    <source>
        <dbReference type="SAM" id="MobiDB-lite"/>
    </source>
</evidence>
<feature type="transmembrane region" description="Helical" evidence="2">
    <location>
        <begin position="80"/>
        <end position="100"/>
    </location>
</feature>
<sequence>MTELETAPEPEATPGPPYAEVERPQPWAGWGRVISIAGLVVTVVATLLTAFLELSLSSLRTGAVGAVLDGDSPYSGAGSAVPVAVLVAIGANLALGWFVVTTTGRRAALGLPWALWTLVMLMAAGSRTPEGDFLLSEENWVSVVTILAGSLTFAVHAYKLILRPPTVSRLPAAVE</sequence>
<evidence type="ECO:0000313" key="4">
    <source>
        <dbReference type="Proteomes" id="UP000612282"/>
    </source>
</evidence>
<organism evidence="3 4">
    <name type="scientific">Actinoplanes couchii</name>
    <dbReference type="NCBI Taxonomy" id="403638"/>
    <lineage>
        <taxon>Bacteria</taxon>
        <taxon>Bacillati</taxon>
        <taxon>Actinomycetota</taxon>
        <taxon>Actinomycetes</taxon>
        <taxon>Micromonosporales</taxon>
        <taxon>Micromonosporaceae</taxon>
        <taxon>Actinoplanes</taxon>
    </lineage>
</organism>
<accession>A0ABQ3X6D3</accession>
<keyword evidence="4" id="KW-1185">Reference proteome</keyword>
<keyword evidence="2" id="KW-0812">Transmembrane</keyword>
<comment type="caution">
    <text evidence="3">The sequence shown here is derived from an EMBL/GenBank/DDBJ whole genome shotgun (WGS) entry which is preliminary data.</text>
</comment>
<evidence type="ECO:0000256" key="2">
    <source>
        <dbReference type="SAM" id="Phobius"/>
    </source>
</evidence>
<name>A0ABQ3X6D3_9ACTN</name>
<keyword evidence="2" id="KW-1133">Transmembrane helix</keyword>
<evidence type="ECO:0008006" key="5">
    <source>
        <dbReference type="Google" id="ProtNLM"/>
    </source>
</evidence>
<dbReference type="RefSeq" id="WP_239145089.1">
    <property type="nucleotide sequence ID" value="NZ_BAAAQE010000012.1"/>
</dbReference>
<feature type="transmembrane region" description="Helical" evidence="2">
    <location>
        <begin position="107"/>
        <end position="125"/>
    </location>
</feature>
<proteinExistence type="predicted"/>
<keyword evidence="2" id="KW-0472">Membrane</keyword>
<feature type="transmembrane region" description="Helical" evidence="2">
    <location>
        <begin position="140"/>
        <end position="161"/>
    </location>
</feature>
<feature type="transmembrane region" description="Helical" evidence="2">
    <location>
        <begin position="33"/>
        <end position="52"/>
    </location>
</feature>
<dbReference type="EMBL" id="BOMG01000036">
    <property type="protein sequence ID" value="GID54072.1"/>
    <property type="molecule type" value="Genomic_DNA"/>
</dbReference>
<feature type="region of interest" description="Disordered" evidence="1">
    <location>
        <begin position="1"/>
        <end position="21"/>
    </location>
</feature>
<dbReference type="Proteomes" id="UP000612282">
    <property type="component" value="Unassembled WGS sequence"/>
</dbReference>
<gene>
    <name evidence="3" type="ORF">Aco03nite_024760</name>
</gene>
<evidence type="ECO:0000313" key="3">
    <source>
        <dbReference type="EMBL" id="GID54072.1"/>
    </source>
</evidence>